<evidence type="ECO:0000256" key="1">
    <source>
        <dbReference type="SAM" id="Phobius"/>
    </source>
</evidence>
<name>A0ABY7BTM7_9MOLU</name>
<keyword evidence="3" id="KW-1185">Reference proteome</keyword>
<gene>
    <name evidence="2" type="ORF">RS022_05190</name>
</gene>
<accession>A0ABY7BTM7</accession>
<organism evidence="2 3">
    <name type="scientific">Candidatus Phytoplasma rubi</name>
    <dbReference type="NCBI Taxonomy" id="399025"/>
    <lineage>
        <taxon>Bacteria</taxon>
        <taxon>Bacillati</taxon>
        <taxon>Mycoplasmatota</taxon>
        <taxon>Mollicutes</taxon>
        <taxon>Acholeplasmatales</taxon>
        <taxon>Acholeplasmataceae</taxon>
        <taxon>Candidatus Phytoplasma</taxon>
        <taxon>16SrV (Elm yellows group)</taxon>
    </lineage>
</organism>
<protein>
    <submittedName>
        <fullName evidence="2">Uncharacterized protein</fullName>
    </submittedName>
</protein>
<evidence type="ECO:0000313" key="3">
    <source>
        <dbReference type="Proteomes" id="UP001164727"/>
    </source>
</evidence>
<dbReference type="Proteomes" id="UP001164727">
    <property type="component" value="Chromosome"/>
</dbReference>
<keyword evidence="1" id="KW-0472">Membrane</keyword>
<feature type="transmembrane region" description="Helical" evidence="1">
    <location>
        <begin position="42"/>
        <end position="61"/>
    </location>
</feature>
<keyword evidence="1" id="KW-0812">Transmembrane</keyword>
<dbReference type="EMBL" id="CP114006">
    <property type="protein sequence ID" value="WAN63397.1"/>
    <property type="molecule type" value="Genomic_DNA"/>
</dbReference>
<evidence type="ECO:0000313" key="2">
    <source>
        <dbReference type="EMBL" id="WAN63397.1"/>
    </source>
</evidence>
<sequence length="66" mass="8034">MLMKQFLIKKSFIIGTFRFIYNIYLLLNKKKKKKIINSNKKINLLFIILFIILIGIDFSEIKIKYY</sequence>
<proteinExistence type="predicted"/>
<keyword evidence="1" id="KW-1133">Transmembrane helix</keyword>
<reference evidence="2 3" key="1">
    <citation type="journal article" date="2023" name="Microbiol. Resour. Announc.">
        <title>Complete Genome of 'Candidatus Phytoplasma rubi' RS, a Phytopathogenic Bacterium Associated with Rubus Stunt Disease.</title>
        <authorList>
            <person name="Duckeck D."/>
            <person name="Zubert C."/>
            <person name="Bohm J.W."/>
            <person name="Carminati G."/>
            <person name="Schneider B."/>
            <person name="Kube M."/>
        </authorList>
    </citation>
    <scope>NUCLEOTIDE SEQUENCE [LARGE SCALE GENOMIC DNA]</scope>
    <source>
        <strain evidence="2 3">RS</strain>
    </source>
</reference>